<proteinExistence type="predicted"/>
<gene>
    <name evidence="1" type="ORF">TQ33_1711</name>
</gene>
<dbReference type="OrthoDB" id="7060782at2"/>
<organism evidence="1 2">
    <name type="scientific">Kangiella geojedonensis</name>
    <dbReference type="NCBI Taxonomy" id="914150"/>
    <lineage>
        <taxon>Bacteria</taxon>
        <taxon>Pseudomonadati</taxon>
        <taxon>Pseudomonadota</taxon>
        <taxon>Gammaproteobacteria</taxon>
        <taxon>Kangiellales</taxon>
        <taxon>Kangiellaceae</taxon>
        <taxon>Kangiella</taxon>
    </lineage>
</organism>
<dbReference type="EMBL" id="CP010975">
    <property type="protein sequence ID" value="AKE52652.1"/>
    <property type="molecule type" value="Genomic_DNA"/>
</dbReference>
<reference evidence="1 2" key="1">
    <citation type="submission" date="2015-02" db="EMBL/GenBank/DDBJ databases">
        <title>Complete genome sequence of Kangiella geojedonensis strain YCS-5T.</title>
        <authorList>
            <person name="Kim K.M."/>
        </authorList>
    </citation>
    <scope>NUCLEOTIDE SEQUENCE [LARGE SCALE GENOMIC DNA]</scope>
    <source>
        <strain evidence="1 2">YCS-5</strain>
    </source>
</reference>
<dbReference type="KEGG" id="kge:TQ33_1711"/>
<dbReference type="Proteomes" id="UP000034071">
    <property type="component" value="Chromosome"/>
</dbReference>
<evidence type="ECO:0000313" key="1">
    <source>
        <dbReference type="EMBL" id="AKE52652.1"/>
    </source>
</evidence>
<protein>
    <submittedName>
        <fullName evidence="1">Uncharacterized protein</fullName>
    </submittedName>
</protein>
<evidence type="ECO:0000313" key="2">
    <source>
        <dbReference type="Proteomes" id="UP000034071"/>
    </source>
</evidence>
<keyword evidence="2" id="KW-1185">Reference proteome</keyword>
<dbReference type="AlphaFoldDB" id="A0A0F6TRS8"/>
<dbReference type="RefSeq" id="WP_046561698.1">
    <property type="nucleotide sequence ID" value="NZ_CP010975.1"/>
</dbReference>
<dbReference type="HOGENOM" id="CLU_085679_0_0_6"/>
<name>A0A0F6TRS8_9GAMM</name>
<accession>A0A0F6TRS8</accession>
<sequence>MSNFKFKMEGPTFEQGIPLPLAISSLSEVQAIFDKTYLVLSGGSKVTKSDREVFCLKTFDIKHGSLETDLEIIYDVAQLTIPVLATFSSKDIWELTKQSWELLKFVYKLAEKGEKPVYQANDDSTLTVHNGDIHNTYNGPVYQIAEASVEHWRALNHKLKKGAVTNYSMGSAENPEIQLRDNEKSIFDNPTHIEKEPVPIF</sequence>